<dbReference type="AlphaFoldDB" id="A0A6C0HC82"/>
<protein>
    <recommendedName>
        <fullName evidence="2">RING-type domain-containing protein</fullName>
    </recommendedName>
</protein>
<evidence type="ECO:0000259" key="2">
    <source>
        <dbReference type="PROSITE" id="PS50089"/>
    </source>
</evidence>
<feature type="domain" description="RING-type" evidence="2">
    <location>
        <begin position="7"/>
        <end position="49"/>
    </location>
</feature>
<dbReference type="EMBL" id="MN739920">
    <property type="protein sequence ID" value="QHT77613.1"/>
    <property type="molecule type" value="Genomic_DNA"/>
</dbReference>
<sequence length="240" mass="28133">MSQMNECPVCFDTIDETNNCVVTECGHKFHCSCLMKNASFNGFNCPFCRTVMAEMPEDSDEEEDDYERDDDNSDDDASEDDEDGEHRQKYNIIVENLHDLVNELYNNAVEEEDAMEVIEIYKRSILLNKCLQNKIEKYNEKREHELFANEDTNIRIIGNIIVDNNNNIQTLNHLFESIEVIDGKHHILTIQNEIKKSNIFHNKHNREQVLKLMKHITVDNKSKNMVEEVTKIIAYKEKNE</sequence>
<dbReference type="PROSITE" id="PS50089">
    <property type="entry name" value="ZF_RING_2"/>
    <property type="match status" value="1"/>
</dbReference>
<proteinExistence type="predicted"/>
<reference evidence="3" key="1">
    <citation type="journal article" date="2020" name="Nature">
        <title>Giant virus diversity and host interactions through global metagenomics.</title>
        <authorList>
            <person name="Schulz F."/>
            <person name="Roux S."/>
            <person name="Paez-Espino D."/>
            <person name="Jungbluth S."/>
            <person name="Walsh D.A."/>
            <person name="Denef V.J."/>
            <person name="McMahon K.D."/>
            <person name="Konstantinidis K.T."/>
            <person name="Eloe-Fadrosh E.A."/>
            <person name="Kyrpides N.C."/>
            <person name="Woyke T."/>
        </authorList>
    </citation>
    <scope>NUCLEOTIDE SEQUENCE</scope>
    <source>
        <strain evidence="3">GVMAG-M-3300023179-90</strain>
    </source>
</reference>
<dbReference type="InterPro" id="IPR001841">
    <property type="entry name" value="Znf_RING"/>
</dbReference>
<feature type="compositionally biased region" description="Acidic residues" evidence="1">
    <location>
        <begin position="56"/>
        <end position="83"/>
    </location>
</feature>
<evidence type="ECO:0000313" key="3">
    <source>
        <dbReference type="EMBL" id="QHT77613.1"/>
    </source>
</evidence>
<dbReference type="Pfam" id="PF13639">
    <property type="entry name" value="zf-RING_2"/>
    <property type="match status" value="1"/>
</dbReference>
<organism evidence="3">
    <name type="scientific">viral metagenome</name>
    <dbReference type="NCBI Taxonomy" id="1070528"/>
    <lineage>
        <taxon>unclassified sequences</taxon>
        <taxon>metagenomes</taxon>
        <taxon>organismal metagenomes</taxon>
    </lineage>
</organism>
<dbReference type="Gene3D" id="3.30.40.10">
    <property type="entry name" value="Zinc/RING finger domain, C3HC4 (zinc finger)"/>
    <property type="match status" value="1"/>
</dbReference>
<dbReference type="SMART" id="SM00184">
    <property type="entry name" value="RING"/>
    <property type="match status" value="1"/>
</dbReference>
<dbReference type="InterPro" id="IPR013083">
    <property type="entry name" value="Znf_RING/FYVE/PHD"/>
</dbReference>
<feature type="region of interest" description="Disordered" evidence="1">
    <location>
        <begin position="56"/>
        <end position="87"/>
    </location>
</feature>
<name>A0A6C0HC82_9ZZZZ</name>
<accession>A0A6C0HC82</accession>
<evidence type="ECO:0000256" key="1">
    <source>
        <dbReference type="SAM" id="MobiDB-lite"/>
    </source>
</evidence>
<dbReference type="SUPFAM" id="SSF57850">
    <property type="entry name" value="RING/U-box"/>
    <property type="match status" value="1"/>
</dbReference>